<proteinExistence type="predicted"/>
<dbReference type="STRING" id="679197.HMPREF9336_01787"/>
<reference evidence="1 2" key="1">
    <citation type="journal article" date="2011" name="Stand. Genomic Sci.">
        <title>High quality draft genome sequence of Segniliparus rugosus CDC 945(T)= (ATCC BAA-974(T)).</title>
        <authorList>
            <person name="Earl A.M."/>
            <person name="Desjardins C.A."/>
            <person name="Fitzgerald M.G."/>
            <person name="Arachchi H.M."/>
            <person name="Zeng Q."/>
            <person name="Mehta T."/>
            <person name="Griggs A."/>
            <person name="Birren B.W."/>
            <person name="Toney N.C."/>
            <person name="Carr J."/>
            <person name="Posey J."/>
            <person name="Butler W.R."/>
        </authorList>
    </citation>
    <scope>NUCLEOTIDE SEQUENCE [LARGE SCALE GENOMIC DNA]</scope>
    <source>
        <strain evidence="2">ATCC BAA-974 / DSM 45345 / CCUG 50838 / CIP 108380 / JCM 13579 / CDC 945</strain>
    </source>
</reference>
<dbReference type="RefSeq" id="WP_007469569.1">
    <property type="nucleotide sequence ID" value="NZ_KI391953.1"/>
</dbReference>
<dbReference type="HOGENOM" id="CLU_2556349_0_0_11"/>
<keyword evidence="2" id="KW-1185">Reference proteome</keyword>
<comment type="caution">
    <text evidence="1">The sequence shown here is derived from an EMBL/GenBank/DDBJ whole genome shotgun (WGS) entry which is preliminary data.</text>
</comment>
<evidence type="ECO:0000313" key="1">
    <source>
        <dbReference type="EMBL" id="EFV13365.1"/>
    </source>
</evidence>
<sequence>MLNAVVAAVDVLWRVHAISRHFEPPLSRYALALLTRSAVYDISAARRDLGFRPDVDLEAGLERFQGWVREQGGLERILAGRR</sequence>
<dbReference type="SUPFAM" id="SSF51735">
    <property type="entry name" value="NAD(P)-binding Rossmann-fold domains"/>
    <property type="match status" value="1"/>
</dbReference>
<name>E5XQL5_SEGRC</name>
<dbReference type="Proteomes" id="UP000004816">
    <property type="component" value="Unassembled WGS sequence"/>
</dbReference>
<dbReference type="InterPro" id="IPR036291">
    <property type="entry name" value="NAD(P)-bd_dom_sf"/>
</dbReference>
<protein>
    <submittedName>
        <fullName evidence="1">Uncharacterized protein</fullName>
    </submittedName>
</protein>
<accession>E5XQL5</accession>
<dbReference type="AlphaFoldDB" id="E5XQL5"/>
<dbReference type="eggNOG" id="COG0451">
    <property type="taxonomic scope" value="Bacteria"/>
</dbReference>
<dbReference type="EMBL" id="ACZI02000002">
    <property type="protein sequence ID" value="EFV13365.1"/>
    <property type="molecule type" value="Genomic_DNA"/>
</dbReference>
<dbReference type="Gene3D" id="3.40.50.720">
    <property type="entry name" value="NAD(P)-binding Rossmann-like Domain"/>
    <property type="match status" value="1"/>
</dbReference>
<evidence type="ECO:0000313" key="2">
    <source>
        <dbReference type="Proteomes" id="UP000004816"/>
    </source>
</evidence>
<gene>
    <name evidence="1" type="ORF">HMPREF9336_01787</name>
</gene>
<organism evidence="1 2">
    <name type="scientific">Segniliparus rugosus (strain ATCC BAA-974 / DSM 45345 / CCUG 50838 / CIP 108380 / JCM 13579 / CDC 945)</name>
    <dbReference type="NCBI Taxonomy" id="679197"/>
    <lineage>
        <taxon>Bacteria</taxon>
        <taxon>Bacillati</taxon>
        <taxon>Actinomycetota</taxon>
        <taxon>Actinomycetes</taxon>
        <taxon>Mycobacteriales</taxon>
        <taxon>Segniliparaceae</taxon>
        <taxon>Segniliparus</taxon>
    </lineage>
</organism>